<dbReference type="SUPFAM" id="SSF55961">
    <property type="entry name" value="Bet v1-like"/>
    <property type="match status" value="1"/>
</dbReference>
<proteinExistence type="inferred from homology"/>
<dbReference type="Proteomes" id="UP000503462">
    <property type="component" value="Chromosome 4"/>
</dbReference>
<keyword evidence="6" id="KW-1185">Reference proteome</keyword>
<gene>
    <name evidence="5" type="ORF">AMS68_005606</name>
</gene>
<comment type="similarity">
    <text evidence="1">Belongs to the COQ10 family.</text>
</comment>
<evidence type="ECO:0000313" key="6">
    <source>
        <dbReference type="Proteomes" id="UP000503462"/>
    </source>
</evidence>
<evidence type="ECO:0000313" key="5">
    <source>
        <dbReference type="EMBL" id="QIX00089.1"/>
    </source>
</evidence>
<comment type="function">
    <text evidence="3">Required for the function of coenzyme Q in the respiratory chain. May serve as a chaperone or may be involved in the transport of Q6 from its site of synthesis to the catalytic sites of the respiratory complexes.</text>
</comment>
<dbReference type="Gene3D" id="3.30.530.20">
    <property type="match status" value="1"/>
</dbReference>
<name>A0A6H0XZP5_9PEZI</name>
<dbReference type="PANTHER" id="PTHR12901:SF10">
    <property type="entry name" value="COENZYME Q-BINDING PROTEIN COQ10, MITOCHONDRIAL"/>
    <property type="match status" value="1"/>
</dbReference>
<dbReference type="EMBL" id="CP051142">
    <property type="protein sequence ID" value="QIX00089.1"/>
    <property type="molecule type" value="Genomic_DNA"/>
</dbReference>
<feature type="domain" description="Coenzyme Q-binding protein COQ10 START" evidence="4">
    <location>
        <begin position="59"/>
        <end position="222"/>
    </location>
</feature>
<dbReference type="CDD" id="cd07813">
    <property type="entry name" value="COQ10p_like"/>
    <property type="match status" value="1"/>
</dbReference>
<dbReference type="GO" id="GO:0005739">
    <property type="term" value="C:mitochondrion"/>
    <property type="evidence" value="ECO:0007669"/>
    <property type="project" value="TreeGrafter"/>
</dbReference>
<organism evidence="5 6">
    <name type="scientific">Peltaster fructicola</name>
    <dbReference type="NCBI Taxonomy" id="286661"/>
    <lineage>
        <taxon>Eukaryota</taxon>
        <taxon>Fungi</taxon>
        <taxon>Dikarya</taxon>
        <taxon>Ascomycota</taxon>
        <taxon>Pezizomycotina</taxon>
        <taxon>Dothideomycetes</taxon>
        <taxon>Dothideomycetes incertae sedis</taxon>
        <taxon>Peltaster</taxon>
    </lineage>
</organism>
<dbReference type="InterPro" id="IPR044996">
    <property type="entry name" value="COQ10-like"/>
</dbReference>
<dbReference type="GO" id="GO:0045333">
    <property type="term" value="P:cellular respiration"/>
    <property type="evidence" value="ECO:0007669"/>
    <property type="project" value="InterPro"/>
</dbReference>
<evidence type="ECO:0000256" key="3">
    <source>
        <dbReference type="ARBA" id="ARBA00024947"/>
    </source>
</evidence>
<protein>
    <recommendedName>
        <fullName evidence="4">Coenzyme Q-binding protein COQ10 START domain-containing protein</fullName>
    </recommendedName>
</protein>
<comment type="subunit">
    <text evidence="2">Interacts with coenzyme Q.</text>
</comment>
<accession>A0A6H0XZP5</accession>
<dbReference type="InterPro" id="IPR023393">
    <property type="entry name" value="START-like_dom_sf"/>
</dbReference>
<dbReference type="PANTHER" id="PTHR12901">
    <property type="entry name" value="SPERM PROTEIN HOMOLOG"/>
    <property type="match status" value="1"/>
</dbReference>
<sequence>MKAILRAPHHFEALVSKNCLLPQSSSRISTTGHSFIQQRTFLPNPFGSSTQNLAASRVLPYPSKAVYQVITDVASYKHFIPYCLASEVLKYSNPTDDGKRWPEEAKLLIGFSGDVSETFWSRVYCVPETIVETVAGSTETSLPADQIKHHNPRLPAGQDPVRKGNVMKHLSTKWTLRPRTLSGQEATEIHLKINYEFANPVYSALSAAASSKVADKMIEAFEKRVKVMVTQT</sequence>
<dbReference type="InterPro" id="IPR005031">
    <property type="entry name" value="COQ10_START"/>
</dbReference>
<dbReference type="AlphaFoldDB" id="A0A6H0XZP5"/>
<evidence type="ECO:0000256" key="2">
    <source>
        <dbReference type="ARBA" id="ARBA00011814"/>
    </source>
</evidence>
<evidence type="ECO:0000259" key="4">
    <source>
        <dbReference type="Pfam" id="PF03364"/>
    </source>
</evidence>
<dbReference type="OrthoDB" id="292693at2759"/>
<reference evidence="5 6" key="1">
    <citation type="journal article" date="2016" name="Sci. Rep.">
        <title>Peltaster fructicola genome reveals evolution from an invasive phytopathogen to an ectophytic parasite.</title>
        <authorList>
            <person name="Xu C."/>
            <person name="Chen H."/>
            <person name="Gleason M.L."/>
            <person name="Xu J.R."/>
            <person name="Liu H."/>
            <person name="Zhang R."/>
            <person name="Sun G."/>
        </authorList>
    </citation>
    <scope>NUCLEOTIDE SEQUENCE [LARGE SCALE GENOMIC DNA]</scope>
    <source>
        <strain evidence="5 6">LNHT1506</strain>
    </source>
</reference>
<dbReference type="Pfam" id="PF03364">
    <property type="entry name" value="Polyketide_cyc"/>
    <property type="match status" value="1"/>
</dbReference>
<evidence type="ECO:0000256" key="1">
    <source>
        <dbReference type="ARBA" id="ARBA00006885"/>
    </source>
</evidence>
<dbReference type="GO" id="GO:0048039">
    <property type="term" value="F:ubiquinone binding"/>
    <property type="evidence" value="ECO:0007669"/>
    <property type="project" value="InterPro"/>
</dbReference>